<dbReference type="GO" id="GO:0008941">
    <property type="term" value="F:nitric oxide dioxygenase NAD(P)H activity"/>
    <property type="evidence" value="ECO:0007669"/>
    <property type="project" value="UniProtKB-EC"/>
</dbReference>
<keyword evidence="7" id="KW-0479">Metal-binding</keyword>
<comment type="caution">
    <text evidence="15">The sequence shown here is derived from an EMBL/GenBank/DDBJ whole genome shotgun (WGS) entry which is preliminary data.</text>
</comment>
<dbReference type="RefSeq" id="XP_001730006.1">
    <property type="nucleotide sequence ID" value="XM_001729954.1"/>
</dbReference>
<evidence type="ECO:0000256" key="4">
    <source>
        <dbReference type="ARBA" id="ARBA00022575"/>
    </source>
</evidence>
<comment type="catalytic activity">
    <reaction evidence="11">
        <text>2 nitric oxide + NADH + 2 O2 = 2 nitrate + NAD(+) + H(+)</text>
        <dbReference type="Rhea" id="RHEA:19469"/>
        <dbReference type="ChEBI" id="CHEBI:15378"/>
        <dbReference type="ChEBI" id="CHEBI:15379"/>
        <dbReference type="ChEBI" id="CHEBI:16480"/>
        <dbReference type="ChEBI" id="CHEBI:17632"/>
        <dbReference type="ChEBI" id="CHEBI:57540"/>
        <dbReference type="ChEBI" id="CHEBI:57945"/>
        <dbReference type="EC" id="1.14.12.17"/>
    </reaction>
</comment>
<dbReference type="PROSITE" id="PS51384">
    <property type="entry name" value="FAD_FR"/>
    <property type="match status" value="1"/>
</dbReference>
<evidence type="ECO:0000256" key="11">
    <source>
        <dbReference type="ARBA" id="ARBA00048649"/>
    </source>
</evidence>
<evidence type="ECO:0000256" key="10">
    <source>
        <dbReference type="ARBA" id="ARBA00023027"/>
    </source>
</evidence>
<dbReference type="SUPFAM" id="SSF52343">
    <property type="entry name" value="Ferredoxin reductase-like, C-terminal NADP-linked domain"/>
    <property type="match status" value="1"/>
</dbReference>
<dbReference type="CDD" id="cd06184">
    <property type="entry name" value="flavohem_like_fad_nad_binding"/>
    <property type="match status" value="1"/>
</dbReference>
<dbReference type="Pfam" id="PF00042">
    <property type="entry name" value="Globin"/>
    <property type="match status" value="1"/>
</dbReference>
<keyword evidence="9" id="KW-0408">Iron</keyword>
<dbReference type="AlphaFoldDB" id="A8Q6K3"/>
<dbReference type="CDD" id="cd14782">
    <property type="entry name" value="FHb-globin_2"/>
    <property type="match status" value="1"/>
</dbReference>
<evidence type="ECO:0000256" key="1">
    <source>
        <dbReference type="ARBA" id="ARBA00001974"/>
    </source>
</evidence>
<comment type="catalytic activity">
    <reaction evidence="12">
        <text>2 nitric oxide + NADPH + 2 O2 = 2 nitrate + NADP(+) + H(+)</text>
        <dbReference type="Rhea" id="RHEA:19465"/>
        <dbReference type="ChEBI" id="CHEBI:15378"/>
        <dbReference type="ChEBI" id="CHEBI:15379"/>
        <dbReference type="ChEBI" id="CHEBI:16480"/>
        <dbReference type="ChEBI" id="CHEBI:17632"/>
        <dbReference type="ChEBI" id="CHEBI:57783"/>
        <dbReference type="ChEBI" id="CHEBI:58349"/>
        <dbReference type="EC" id="1.14.12.17"/>
    </reaction>
</comment>
<dbReference type="VEuPathDB" id="FungiDB:MGL_2992"/>
<sequence>MQWELTKLSNEHANVIRATLPLVGEHIEEITKLFYKTMFSNHPDLIKNLFNRGNQKQGAQQKALAASVATFASMLVNDDAPLPESMLSRIGHKHATVGVTEDQYQIVHDNLFAAIVQVLGADVVTKDVAEAWDRVFWIMGRLLIKFEKDLYAEAGVEPGKVFRQVKVVACDTLAEGVTHFTIESTEASKPLPGHKPGQYISVRAHLPDGAGQLRQYSLTDAGKQSHGRLTFAVQAVKAHDQLPAGEVSNWLLENVKQGSELEISLPFGDLVLDEQSNSPVVLISAGIGATPMISMLSRLALDKSEREVVVFHADSSAAADAFASQTKHLASQLPNCRFHTWYAQGESNETTTVGDRLDLTKETLPSNAQYYLCGSTAFLQACSKDLESLSVPASHTHYELFTPNEWLLK</sequence>
<dbReference type="KEGG" id="mgl:MGL_2992"/>
<dbReference type="InterPro" id="IPR017927">
    <property type="entry name" value="FAD-bd_FR_type"/>
</dbReference>
<evidence type="ECO:0000256" key="12">
    <source>
        <dbReference type="ARBA" id="ARBA00049433"/>
    </source>
</evidence>
<dbReference type="PANTHER" id="PTHR43396:SF3">
    <property type="entry name" value="FLAVOHEMOPROTEIN"/>
    <property type="match status" value="1"/>
</dbReference>
<keyword evidence="4" id="KW-0216">Detoxification</keyword>
<keyword evidence="10" id="KW-0520">NAD</keyword>
<evidence type="ECO:0000313" key="16">
    <source>
        <dbReference type="Proteomes" id="UP000008837"/>
    </source>
</evidence>
<dbReference type="InterPro" id="IPR001709">
    <property type="entry name" value="Flavoprot_Pyr_Nucl_cyt_Rdtase"/>
</dbReference>
<dbReference type="GO" id="GO:0071949">
    <property type="term" value="F:FAD binding"/>
    <property type="evidence" value="ECO:0007669"/>
    <property type="project" value="TreeGrafter"/>
</dbReference>
<accession>A8Q6K3</accession>
<dbReference type="GO" id="GO:0020037">
    <property type="term" value="F:heme binding"/>
    <property type="evidence" value="ECO:0007669"/>
    <property type="project" value="InterPro"/>
</dbReference>
<dbReference type="PANTHER" id="PTHR43396">
    <property type="entry name" value="FLAVOHEMOPROTEIN"/>
    <property type="match status" value="1"/>
</dbReference>
<evidence type="ECO:0000256" key="9">
    <source>
        <dbReference type="ARBA" id="ARBA00023004"/>
    </source>
</evidence>
<dbReference type="Gene3D" id="2.40.30.10">
    <property type="entry name" value="Translation factors"/>
    <property type="match status" value="1"/>
</dbReference>
<feature type="domain" description="Globin" evidence="13">
    <location>
        <begin position="7"/>
        <end position="148"/>
    </location>
</feature>
<evidence type="ECO:0000256" key="7">
    <source>
        <dbReference type="ARBA" id="ARBA00022723"/>
    </source>
</evidence>
<dbReference type="SUPFAM" id="SSF46458">
    <property type="entry name" value="Globin-like"/>
    <property type="match status" value="1"/>
</dbReference>
<dbReference type="GO" id="GO:0071500">
    <property type="term" value="P:cellular response to nitrosative stress"/>
    <property type="evidence" value="ECO:0007669"/>
    <property type="project" value="TreeGrafter"/>
</dbReference>
<dbReference type="InterPro" id="IPR012292">
    <property type="entry name" value="Globin/Proto"/>
</dbReference>
<reference evidence="15 16" key="1">
    <citation type="journal article" date="2007" name="Proc. Natl. Acad. Sci. U.S.A.">
        <title>Dandruff-associated Malassezia genomes reveal convergent and divergent virulence traits shared with plant and human fungal pathogens.</title>
        <authorList>
            <person name="Xu J."/>
            <person name="Saunders C.W."/>
            <person name="Hu P."/>
            <person name="Grant R.A."/>
            <person name="Boekhout T."/>
            <person name="Kuramae E.E."/>
            <person name="Kronstad J.W."/>
            <person name="Deangelis Y.M."/>
            <person name="Reeder N.L."/>
            <person name="Johnstone K.R."/>
            <person name="Leland M."/>
            <person name="Fieno A.M."/>
            <person name="Begley W.M."/>
            <person name="Sun Y."/>
            <person name="Lacey M.P."/>
            <person name="Chaudhary T."/>
            <person name="Keough T."/>
            <person name="Chu L."/>
            <person name="Sears R."/>
            <person name="Yuan B."/>
            <person name="Dawson T.L.Jr."/>
        </authorList>
    </citation>
    <scope>NUCLEOTIDE SEQUENCE [LARGE SCALE GENOMIC DNA]</scope>
    <source>
        <strain evidence="16">ATCC MYA-4612 / CBS 7966</strain>
    </source>
</reference>
<evidence type="ECO:0000259" key="14">
    <source>
        <dbReference type="PROSITE" id="PS51384"/>
    </source>
</evidence>
<dbReference type="EMBL" id="AAYY01000010">
    <property type="protein sequence ID" value="EDP42792.1"/>
    <property type="molecule type" value="Genomic_DNA"/>
</dbReference>
<dbReference type="Gene3D" id="1.10.490.10">
    <property type="entry name" value="Globins"/>
    <property type="match status" value="1"/>
</dbReference>
<gene>
    <name evidence="15" type="ORF">MGL_2992</name>
</gene>
<dbReference type="InterPro" id="IPR017938">
    <property type="entry name" value="Riboflavin_synthase-like_b-brl"/>
</dbReference>
<organism evidence="15 16">
    <name type="scientific">Malassezia globosa (strain ATCC MYA-4612 / CBS 7966)</name>
    <name type="common">Dandruff-associated fungus</name>
    <dbReference type="NCBI Taxonomy" id="425265"/>
    <lineage>
        <taxon>Eukaryota</taxon>
        <taxon>Fungi</taxon>
        <taxon>Dikarya</taxon>
        <taxon>Basidiomycota</taxon>
        <taxon>Ustilaginomycotina</taxon>
        <taxon>Malasseziomycetes</taxon>
        <taxon>Malasseziales</taxon>
        <taxon>Malasseziaceae</taxon>
        <taxon>Malassezia</taxon>
    </lineage>
</organism>
<dbReference type="GO" id="GO:0009636">
    <property type="term" value="P:response to toxic substance"/>
    <property type="evidence" value="ECO:0007669"/>
    <property type="project" value="UniProtKB-KW"/>
</dbReference>
<dbReference type="Pfam" id="PF00175">
    <property type="entry name" value="NAD_binding_1"/>
    <property type="match status" value="1"/>
</dbReference>
<dbReference type="GO" id="GO:0046872">
    <property type="term" value="F:metal ion binding"/>
    <property type="evidence" value="ECO:0007669"/>
    <property type="project" value="UniProtKB-KW"/>
</dbReference>
<keyword evidence="16" id="KW-1185">Reference proteome</keyword>
<dbReference type="PROSITE" id="PS01033">
    <property type="entry name" value="GLOBIN"/>
    <property type="match status" value="1"/>
</dbReference>
<dbReference type="InterPro" id="IPR009050">
    <property type="entry name" value="Globin-like_sf"/>
</dbReference>
<dbReference type="STRING" id="425265.A8Q6K3"/>
<dbReference type="PRINTS" id="PR00371">
    <property type="entry name" value="FPNCR"/>
</dbReference>
<proteinExistence type="inferred from homology"/>
<dbReference type="Proteomes" id="UP000008837">
    <property type="component" value="Unassembled WGS sequence"/>
</dbReference>
<dbReference type="InParanoid" id="A8Q6K3"/>
<dbReference type="InterPro" id="IPR001433">
    <property type="entry name" value="OxRdtase_FAD/NAD-bd"/>
</dbReference>
<dbReference type="FunCoup" id="A8Q6K3">
    <property type="interactions" value="67"/>
</dbReference>
<evidence type="ECO:0000256" key="8">
    <source>
        <dbReference type="ARBA" id="ARBA00022827"/>
    </source>
</evidence>
<evidence type="ECO:0000256" key="2">
    <source>
        <dbReference type="ARBA" id="ARBA00006401"/>
    </source>
</evidence>
<comment type="similarity">
    <text evidence="2">In the C-terminal section; belongs to the flavoprotein pyridine nucleotide cytochrome reductase family.</text>
</comment>
<dbReference type="GeneID" id="5854313"/>
<dbReference type="EC" id="1.14.12.17" evidence="3"/>
<protein>
    <recommendedName>
        <fullName evidence="3">nitric oxide dioxygenase</fullName>
        <ecNumber evidence="3">1.14.12.17</ecNumber>
    </recommendedName>
</protein>
<dbReference type="Gene3D" id="3.40.50.80">
    <property type="entry name" value="Nucleotide-binding domain of ferredoxin-NADP reductase (FNR) module"/>
    <property type="match status" value="1"/>
</dbReference>
<evidence type="ECO:0000256" key="5">
    <source>
        <dbReference type="ARBA" id="ARBA00022617"/>
    </source>
</evidence>
<dbReference type="InterPro" id="IPR039261">
    <property type="entry name" value="FNR_nucleotide-bd"/>
</dbReference>
<dbReference type="InterPro" id="IPR000971">
    <property type="entry name" value="Globin"/>
</dbReference>
<keyword evidence="8" id="KW-0274">FAD</keyword>
<keyword evidence="5" id="KW-0349">Heme</keyword>
<dbReference type="GO" id="GO:0019825">
    <property type="term" value="F:oxygen binding"/>
    <property type="evidence" value="ECO:0007669"/>
    <property type="project" value="InterPro"/>
</dbReference>
<dbReference type="OrthoDB" id="436496at2759"/>
<feature type="domain" description="FAD-binding FR-type" evidence="14">
    <location>
        <begin position="160"/>
        <end position="273"/>
    </location>
</feature>
<dbReference type="GO" id="GO:0046210">
    <property type="term" value="P:nitric oxide catabolic process"/>
    <property type="evidence" value="ECO:0007669"/>
    <property type="project" value="TreeGrafter"/>
</dbReference>
<dbReference type="SUPFAM" id="SSF63380">
    <property type="entry name" value="Riboflavin synthase domain-like"/>
    <property type="match status" value="1"/>
</dbReference>
<comment type="cofactor">
    <cofactor evidence="1">
        <name>FAD</name>
        <dbReference type="ChEBI" id="CHEBI:57692"/>
    </cofactor>
</comment>
<dbReference type="OMA" id="EICAAWG"/>
<name>A8Q6K3_MALGO</name>
<keyword evidence="6" id="KW-0285">Flavoprotein</keyword>
<evidence type="ECO:0000259" key="13">
    <source>
        <dbReference type="PROSITE" id="PS01033"/>
    </source>
</evidence>
<evidence type="ECO:0000256" key="3">
    <source>
        <dbReference type="ARBA" id="ARBA00012229"/>
    </source>
</evidence>
<evidence type="ECO:0000256" key="6">
    <source>
        <dbReference type="ARBA" id="ARBA00022630"/>
    </source>
</evidence>
<evidence type="ECO:0000313" key="15">
    <source>
        <dbReference type="EMBL" id="EDP42792.1"/>
    </source>
</evidence>